<keyword evidence="6" id="KW-1185">Reference proteome</keyword>
<dbReference type="EMBL" id="VZOK01000015">
    <property type="protein sequence ID" value="KAB0638270.1"/>
    <property type="molecule type" value="Genomic_DNA"/>
</dbReference>
<reference evidence="3 5" key="1">
    <citation type="submission" date="2015-11" db="EMBL/GenBank/DDBJ databases">
        <title>Expanding the genomic diversity of Burkholderia species for the development of highly accurate diagnostics.</title>
        <authorList>
            <person name="Sahl J."/>
            <person name="Keim P."/>
            <person name="Wagner D."/>
        </authorList>
    </citation>
    <scope>NUCLEOTIDE SEQUENCE [LARGE SCALE GENOMIC DNA]</scope>
    <source>
        <strain evidence="3 5">MSMB1960WGS</strain>
    </source>
</reference>
<dbReference type="EMBL" id="LPHB01000007">
    <property type="protein sequence ID" value="KWA68013.1"/>
    <property type="molecule type" value="Genomic_DNA"/>
</dbReference>
<sequence>MSLPKLLAMSPCHSMSGPADAAGEPAAAAGGEPGAAPAANAAPRNGRGRRVRFGDAIPDAPPRAATGSIAISFAVVSRRHWPR</sequence>
<feature type="compositionally biased region" description="Low complexity" evidence="1">
    <location>
        <begin position="17"/>
        <end position="45"/>
    </location>
</feature>
<gene>
    <name evidence="4" type="ORF">DF017_18060</name>
    <name evidence="2" type="ORF">F7R25_12595</name>
    <name evidence="3" type="ORF">WT44_02375</name>
</gene>
<proteinExistence type="predicted"/>
<dbReference type="Proteomes" id="UP000473470">
    <property type="component" value="Unassembled WGS sequence"/>
</dbReference>
<dbReference type="Proteomes" id="UP000068603">
    <property type="component" value="Unassembled WGS sequence"/>
</dbReference>
<evidence type="ECO:0000313" key="7">
    <source>
        <dbReference type="Proteomes" id="UP000473470"/>
    </source>
</evidence>
<organism evidence="3">
    <name type="scientific">Burkholderia stagnalis</name>
    <dbReference type="NCBI Taxonomy" id="1503054"/>
    <lineage>
        <taxon>Bacteria</taxon>
        <taxon>Pseudomonadati</taxon>
        <taxon>Pseudomonadota</taxon>
        <taxon>Betaproteobacteria</taxon>
        <taxon>Burkholderiales</taxon>
        <taxon>Burkholderiaceae</taxon>
        <taxon>Burkholderia</taxon>
        <taxon>Burkholderia cepacia complex</taxon>
    </lineage>
</organism>
<reference evidence="4 6" key="2">
    <citation type="submission" date="2018-08" db="EMBL/GenBank/DDBJ databases">
        <title>Comparative analysis of Burkholderia isolates from Puerto Rico.</title>
        <authorList>
            <person name="Hall C."/>
            <person name="Sahl J."/>
            <person name="Wagner D."/>
        </authorList>
    </citation>
    <scope>NUCLEOTIDE SEQUENCE [LARGE SCALE GENOMIC DNA]</scope>
    <source>
        <strain evidence="4 6">Bp8966</strain>
    </source>
</reference>
<evidence type="ECO:0000256" key="1">
    <source>
        <dbReference type="SAM" id="MobiDB-lite"/>
    </source>
</evidence>
<dbReference type="STRING" id="1503054.WT74_27810"/>
<name>A0A108FMG4_9BURK</name>
<protein>
    <submittedName>
        <fullName evidence="3">Uncharacterized protein</fullName>
    </submittedName>
</protein>
<evidence type="ECO:0000313" key="5">
    <source>
        <dbReference type="Proteomes" id="UP000068603"/>
    </source>
</evidence>
<dbReference type="EMBL" id="QTPM01000021">
    <property type="protein sequence ID" value="RQY90984.1"/>
    <property type="molecule type" value="Genomic_DNA"/>
</dbReference>
<feature type="region of interest" description="Disordered" evidence="1">
    <location>
        <begin position="1"/>
        <end position="60"/>
    </location>
</feature>
<reference evidence="2 7" key="3">
    <citation type="submission" date="2019-09" db="EMBL/GenBank/DDBJ databases">
        <title>Draft genome sequences of 48 bacterial type strains from the CCUG.</title>
        <authorList>
            <person name="Tunovic T."/>
            <person name="Pineiro-Iglesias B."/>
            <person name="Unosson C."/>
            <person name="Inganas E."/>
            <person name="Ohlen M."/>
            <person name="Cardew S."/>
            <person name="Jensie-Markopoulos S."/>
            <person name="Salva-Serra F."/>
            <person name="Jaen-Luchoro D."/>
            <person name="Karlsson R."/>
            <person name="Svensson-Stadler L."/>
            <person name="Chun J."/>
            <person name="Moore E."/>
        </authorList>
    </citation>
    <scope>NUCLEOTIDE SEQUENCE [LARGE SCALE GENOMIC DNA]</scope>
    <source>
        <strain evidence="2 7">CCUG 65686</strain>
    </source>
</reference>
<evidence type="ECO:0000313" key="6">
    <source>
        <dbReference type="Proteomes" id="UP000281098"/>
    </source>
</evidence>
<accession>A0A108FMG4</accession>
<evidence type="ECO:0000313" key="3">
    <source>
        <dbReference type="EMBL" id="KWA68013.1"/>
    </source>
</evidence>
<evidence type="ECO:0000313" key="2">
    <source>
        <dbReference type="EMBL" id="KAB0638270.1"/>
    </source>
</evidence>
<comment type="caution">
    <text evidence="3">The sequence shown here is derived from an EMBL/GenBank/DDBJ whole genome shotgun (WGS) entry which is preliminary data.</text>
</comment>
<dbReference type="Proteomes" id="UP000281098">
    <property type="component" value="Unassembled WGS sequence"/>
</dbReference>
<evidence type="ECO:0000313" key="4">
    <source>
        <dbReference type="EMBL" id="RQY90984.1"/>
    </source>
</evidence>
<dbReference type="AlphaFoldDB" id="A0A108FMG4"/>